<accession>A0A381R4R6</accession>
<dbReference type="InterPro" id="IPR000979">
    <property type="entry name" value="Phosphodiesterase_MJ0936/Vps29"/>
</dbReference>
<name>A0A381R4R6_9ZZZZ</name>
<dbReference type="EMBL" id="UINC01001685">
    <property type="protein sequence ID" value="SUZ86510.1"/>
    <property type="molecule type" value="Genomic_DNA"/>
</dbReference>
<dbReference type="PANTHER" id="PTHR11124">
    <property type="entry name" value="VACUOLAR SORTING PROTEIN VPS29"/>
    <property type="match status" value="1"/>
</dbReference>
<dbReference type="Pfam" id="PF12850">
    <property type="entry name" value="Metallophos_2"/>
    <property type="match status" value="1"/>
</dbReference>
<reference evidence="2" key="1">
    <citation type="submission" date="2018-05" db="EMBL/GenBank/DDBJ databases">
        <authorList>
            <person name="Lanie J.A."/>
            <person name="Ng W.-L."/>
            <person name="Kazmierczak K.M."/>
            <person name="Andrzejewski T.M."/>
            <person name="Davidsen T.M."/>
            <person name="Wayne K.J."/>
            <person name="Tettelin H."/>
            <person name="Glass J.I."/>
            <person name="Rusch D."/>
            <person name="Podicherti R."/>
            <person name="Tsui H.-C.T."/>
            <person name="Winkler M.E."/>
        </authorList>
    </citation>
    <scope>NUCLEOTIDE SEQUENCE</scope>
</reference>
<organism evidence="2">
    <name type="scientific">marine metagenome</name>
    <dbReference type="NCBI Taxonomy" id="408172"/>
    <lineage>
        <taxon>unclassified sequences</taxon>
        <taxon>metagenomes</taxon>
        <taxon>ecological metagenomes</taxon>
    </lineage>
</organism>
<dbReference type="InterPro" id="IPR024654">
    <property type="entry name" value="Calcineurin-like_PHP_lpxH"/>
</dbReference>
<gene>
    <name evidence="2" type="ORF">METZ01_LOCUS39364</name>
</gene>
<feature type="domain" description="Calcineurin-like phosphoesterase" evidence="1">
    <location>
        <begin position="1"/>
        <end position="143"/>
    </location>
</feature>
<protein>
    <recommendedName>
        <fullName evidence="1">Calcineurin-like phosphoesterase domain-containing protein</fullName>
    </recommendedName>
</protein>
<sequence length="163" mass="18940">MKIGLLSDTHSIIDKRILKFFENCDEIWHAGDIGTIKTLESLEKFKKIRAVYGNIDNHQIRKEVNEFLLLKYEKLVILIIHIAGKPPKYNKITYNLIKKHKPNILICGHSHILKIHRDKENDILIINPGASGNIGFHKFKTAIRFNIINSNIKNLEIIELKRN</sequence>
<evidence type="ECO:0000259" key="1">
    <source>
        <dbReference type="Pfam" id="PF12850"/>
    </source>
</evidence>
<dbReference type="InterPro" id="IPR029052">
    <property type="entry name" value="Metallo-depent_PP-like"/>
</dbReference>
<proteinExistence type="predicted"/>
<dbReference type="AlphaFoldDB" id="A0A381R4R6"/>
<dbReference type="NCBIfam" id="TIGR00040">
    <property type="entry name" value="yfcE"/>
    <property type="match status" value="1"/>
</dbReference>
<evidence type="ECO:0000313" key="2">
    <source>
        <dbReference type="EMBL" id="SUZ86510.1"/>
    </source>
</evidence>
<dbReference type="Gene3D" id="3.60.21.10">
    <property type="match status" value="1"/>
</dbReference>
<dbReference type="SUPFAM" id="SSF56300">
    <property type="entry name" value="Metallo-dependent phosphatases"/>
    <property type="match status" value="1"/>
</dbReference>